<comment type="caution">
    <text evidence="1">The sequence shown here is derived from an EMBL/GenBank/DDBJ whole genome shotgun (WGS) entry which is preliminary data.</text>
</comment>
<reference evidence="1 2" key="1">
    <citation type="submission" date="2019-09" db="EMBL/GenBank/DDBJ databases">
        <title>Salinarimonas rosea gen. nov., sp. nov., a new member of the a-2 subgroup of the Proteobacteria.</title>
        <authorList>
            <person name="Liu J."/>
        </authorList>
    </citation>
    <scope>NUCLEOTIDE SEQUENCE [LARGE SCALE GENOMIC DNA]</scope>
    <source>
        <strain evidence="1 2">BN140002</strain>
    </source>
</reference>
<proteinExistence type="predicted"/>
<organism evidence="1 2">
    <name type="scientific">Salinarimonas soli</name>
    <dbReference type="NCBI Taxonomy" id="1638099"/>
    <lineage>
        <taxon>Bacteria</taxon>
        <taxon>Pseudomonadati</taxon>
        <taxon>Pseudomonadota</taxon>
        <taxon>Alphaproteobacteria</taxon>
        <taxon>Hyphomicrobiales</taxon>
        <taxon>Salinarimonadaceae</taxon>
        <taxon>Salinarimonas</taxon>
    </lineage>
</organism>
<evidence type="ECO:0000313" key="1">
    <source>
        <dbReference type="EMBL" id="KAA2237680.1"/>
    </source>
</evidence>
<keyword evidence="2" id="KW-1185">Reference proteome</keyword>
<accession>A0A5B2VGN8</accession>
<protein>
    <submittedName>
        <fullName evidence="1">Uncharacterized protein</fullName>
    </submittedName>
</protein>
<dbReference type="AlphaFoldDB" id="A0A5B2VGN8"/>
<evidence type="ECO:0000313" key="2">
    <source>
        <dbReference type="Proteomes" id="UP000323142"/>
    </source>
</evidence>
<name>A0A5B2VGN8_9HYPH</name>
<gene>
    <name evidence="1" type="ORF">F0L46_08345</name>
</gene>
<dbReference type="Proteomes" id="UP000323142">
    <property type="component" value="Unassembled WGS sequence"/>
</dbReference>
<sequence length="82" mass="8829">MTSRPPRTTYPPDEVSADLREEADVRALEGETEEGEEMLTTAADVIDAWTVALRRIARGEANASAIALGALMAWGATLNEPE</sequence>
<dbReference type="RefSeq" id="WP_149816629.1">
    <property type="nucleotide sequence ID" value="NZ_VUOA01000018.1"/>
</dbReference>
<reference evidence="1 2" key="2">
    <citation type="submission" date="2019-09" db="EMBL/GenBank/DDBJ databases">
        <authorList>
            <person name="Jin C."/>
        </authorList>
    </citation>
    <scope>NUCLEOTIDE SEQUENCE [LARGE SCALE GENOMIC DNA]</scope>
    <source>
        <strain evidence="1 2">BN140002</strain>
    </source>
</reference>
<dbReference type="EMBL" id="VUOA01000018">
    <property type="protein sequence ID" value="KAA2237680.1"/>
    <property type="molecule type" value="Genomic_DNA"/>
</dbReference>